<comment type="function">
    <text evidence="4">Has an important function as a repair enzyme for proteins that have been inactivated by oxidation. Catalyzes the reversible oxidation-reduction of methionine sulfoxide in proteins to methionine.</text>
</comment>
<comment type="similarity">
    <text evidence="4">Belongs to the MsrA Met sulfoxide reductase family.</text>
</comment>
<gene>
    <name evidence="4 6" type="primary">msrA</name>
    <name evidence="6" type="ORF">GXW71_04270</name>
</gene>
<evidence type="ECO:0000313" key="7">
    <source>
        <dbReference type="Proteomes" id="UP001196870"/>
    </source>
</evidence>
<feature type="active site" evidence="4">
    <location>
        <position position="15"/>
    </location>
</feature>
<protein>
    <recommendedName>
        <fullName evidence="4">Peptide methionine sulfoxide reductase MsrA</fullName>
        <shortName evidence="4">Protein-methionine-S-oxide reductase</shortName>
        <ecNumber evidence="4">1.8.4.11</ecNumber>
    </recommendedName>
    <alternativeName>
        <fullName evidence="4">Peptide-methionine (S)-S-oxide reductase</fullName>
        <shortName evidence="4">Peptide Met(O) reductase</shortName>
    </alternativeName>
</protein>
<feature type="domain" description="Peptide methionine sulphoxide reductase MsrA" evidence="5">
    <location>
        <begin position="9"/>
        <end position="160"/>
    </location>
</feature>
<evidence type="ECO:0000256" key="1">
    <source>
        <dbReference type="ARBA" id="ARBA00023002"/>
    </source>
</evidence>
<dbReference type="GO" id="GO:0008113">
    <property type="term" value="F:peptide-methionine (S)-S-oxide reductase activity"/>
    <property type="evidence" value="ECO:0007669"/>
    <property type="project" value="UniProtKB-EC"/>
</dbReference>
<dbReference type="PANTHER" id="PTHR43774">
    <property type="entry name" value="PEPTIDE METHIONINE SULFOXIDE REDUCTASE"/>
    <property type="match status" value="1"/>
</dbReference>
<dbReference type="HAMAP" id="MF_01401">
    <property type="entry name" value="MsrA"/>
    <property type="match status" value="1"/>
</dbReference>
<evidence type="ECO:0000313" key="6">
    <source>
        <dbReference type="EMBL" id="MBR0663566.1"/>
    </source>
</evidence>
<keyword evidence="1 4" id="KW-0560">Oxidoreductase</keyword>
<accession>A0ABS5ETF1</accession>
<reference evidence="7" key="1">
    <citation type="journal article" date="2021" name="Syst. Appl. Microbiol.">
        <title>Roseomonas hellenica sp. nov., isolated from roots of wild-growing Alkanna tinctoria.</title>
        <authorList>
            <person name="Rat A."/>
            <person name="Naranjo H.D."/>
            <person name="Lebbe L."/>
            <person name="Cnockaert M."/>
            <person name="Krigas N."/>
            <person name="Grigoriadou K."/>
            <person name="Maloupa E."/>
            <person name="Willems A."/>
        </authorList>
    </citation>
    <scope>NUCLEOTIDE SEQUENCE [LARGE SCALE GENOMIC DNA]</scope>
    <source>
        <strain evidence="7">LMG 31523</strain>
    </source>
</reference>
<evidence type="ECO:0000256" key="4">
    <source>
        <dbReference type="HAMAP-Rule" id="MF_01401"/>
    </source>
</evidence>
<dbReference type="SUPFAM" id="SSF55068">
    <property type="entry name" value="Peptide methionine sulfoxide reductase"/>
    <property type="match status" value="1"/>
</dbReference>
<dbReference type="RefSeq" id="WP_211851161.1">
    <property type="nucleotide sequence ID" value="NZ_JAAGBB010000004.1"/>
</dbReference>
<dbReference type="Gene3D" id="3.30.1060.10">
    <property type="entry name" value="Peptide methionine sulphoxide reductase MsrA"/>
    <property type="match status" value="1"/>
</dbReference>
<proteinExistence type="inferred from homology"/>
<dbReference type="Proteomes" id="UP001196870">
    <property type="component" value="Unassembled WGS sequence"/>
</dbReference>
<dbReference type="EMBL" id="JAAGBB010000004">
    <property type="protein sequence ID" value="MBR0663566.1"/>
    <property type="molecule type" value="Genomic_DNA"/>
</dbReference>
<evidence type="ECO:0000256" key="2">
    <source>
        <dbReference type="ARBA" id="ARBA00047806"/>
    </source>
</evidence>
<keyword evidence="7" id="KW-1185">Reference proteome</keyword>
<name>A0ABS5ETF1_9PROT</name>
<evidence type="ECO:0000256" key="3">
    <source>
        <dbReference type="ARBA" id="ARBA00048782"/>
    </source>
</evidence>
<comment type="caution">
    <text evidence="6">The sequence shown here is derived from an EMBL/GenBank/DDBJ whole genome shotgun (WGS) entry which is preliminary data.</text>
</comment>
<dbReference type="InterPro" id="IPR002569">
    <property type="entry name" value="Met_Sox_Rdtase_MsrA_dom"/>
</dbReference>
<dbReference type="EC" id="1.8.4.11" evidence="4"/>
<organism evidence="6 7">
    <name type="scientific">Plastoroseomonas hellenica</name>
    <dbReference type="NCBI Taxonomy" id="2687306"/>
    <lineage>
        <taxon>Bacteria</taxon>
        <taxon>Pseudomonadati</taxon>
        <taxon>Pseudomonadota</taxon>
        <taxon>Alphaproteobacteria</taxon>
        <taxon>Acetobacterales</taxon>
        <taxon>Acetobacteraceae</taxon>
        <taxon>Plastoroseomonas</taxon>
    </lineage>
</organism>
<dbReference type="InterPro" id="IPR036509">
    <property type="entry name" value="Met_Sox_Rdtase_MsrA_sf"/>
</dbReference>
<comment type="catalytic activity">
    <reaction evidence="2 4">
        <text>L-methionyl-[protein] + [thioredoxin]-disulfide + H2O = L-methionyl-(S)-S-oxide-[protein] + [thioredoxin]-dithiol</text>
        <dbReference type="Rhea" id="RHEA:14217"/>
        <dbReference type="Rhea" id="RHEA-COMP:10698"/>
        <dbReference type="Rhea" id="RHEA-COMP:10700"/>
        <dbReference type="Rhea" id="RHEA-COMP:12313"/>
        <dbReference type="Rhea" id="RHEA-COMP:12315"/>
        <dbReference type="ChEBI" id="CHEBI:15377"/>
        <dbReference type="ChEBI" id="CHEBI:16044"/>
        <dbReference type="ChEBI" id="CHEBI:29950"/>
        <dbReference type="ChEBI" id="CHEBI:44120"/>
        <dbReference type="ChEBI" id="CHEBI:50058"/>
        <dbReference type="EC" id="1.8.4.11"/>
    </reaction>
</comment>
<evidence type="ECO:0000259" key="5">
    <source>
        <dbReference type="Pfam" id="PF01625"/>
    </source>
</evidence>
<comment type="catalytic activity">
    <reaction evidence="3 4">
        <text>[thioredoxin]-disulfide + L-methionine + H2O = L-methionine (S)-S-oxide + [thioredoxin]-dithiol</text>
        <dbReference type="Rhea" id="RHEA:19993"/>
        <dbReference type="Rhea" id="RHEA-COMP:10698"/>
        <dbReference type="Rhea" id="RHEA-COMP:10700"/>
        <dbReference type="ChEBI" id="CHEBI:15377"/>
        <dbReference type="ChEBI" id="CHEBI:29950"/>
        <dbReference type="ChEBI" id="CHEBI:50058"/>
        <dbReference type="ChEBI" id="CHEBI:57844"/>
        <dbReference type="ChEBI" id="CHEBI:58772"/>
        <dbReference type="EC" id="1.8.4.11"/>
    </reaction>
</comment>
<dbReference type="NCBIfam" id="TIGR00401">
    <property type="entry name" value="msrA"/>
    <property type="match status" value="1"/>
</dbReference>
<dbReference type="Pfam" id="PF01625">
    <property type="entry name" value="PMSR"/>
    <property type="match status" value="1"/>
</dbReference>
<dbReference type="PANTHER" id="PTHR43774:SF1">
    <property type="entry name" value="PEPTIDE METHIONINE SULFOXIDE REDUCTASE MSRA 2"/>
    <property type="match status" value="1"/>
</dbReference>
<sequence length="186" mass="20366">MAEQEREAAVLGGGCFWCLDAVYRELRGVTEVVSGYAGGHVPNPSYEAVCGKETGHAEVVRVSFDPDQISYADILRVFFAIHDPTTKDRQGADVGPQYRSVIFYEDAGQEATARAVMAEIEAAGIWDAKLVTELAPAATFWPAEPEHQDYFARNPWSGYCRAVVGPKVAKFRKQFSGLFVPRSSAA</sequence>